<name>A0ABD3VY29_SINWO</name>
<protein>
    <submittedName>
        <fullName evidence="1">Uncharacterized protein</fullName>
    </submittedName>
</protein>
<accession>A0ABD3VY29</accession>
<dbReference type="EMBL" id="JBJQND010000009">
    <property type="protein sequence ID" value="KAL3866514.1"/>
    <property type="molecule type" value="Genomic_DNA"/>
</dbReference>
<comment type="caution">
    <text evidence="1">The sequence shown here is derived from an EMBL/GenBank/DDBJ whole genome shotgun (WGS) entry which is preliminary data.</text>
</comment>
<evidence type="ECO:0000313" key="2">
    <source>
        <dbReference type="Proteomes" id="UP001634394"/>
    </source>
</evidence>
<reference evidence="1 2" key="1">
    <citation type="submission" date="2024-11" db="EMBL/GenBank/DDBJ databases">
        <title>Chromosome-level genome assembly of the freshwater bivalve Anodonta woodiana.</title>
        <authorList>
            <person name="Chen X."/>
        </authorList>
    </citation>
    <scope>NUCLEOTIDE SEQUENCE [LARGE SCALE GENOMIC DNA]</scope>
    <source>
        <strain evidence="1">MN2024</strain>
        <tissue evidence="1">Gills</tissue>
    </source>
</reference>
<gene>
    <name evidence="1" type="ORF">ACJMK2_043807</name>
</gene>
<evidence type="ECO:0000313" key="1">
    <source>
        <dbReference type="EMBL" id="KAL3866514.1"/>
    </source>
</evidence>
<proteinExistence type="predicted"/>
<dbReference type="Proteomes" id="UP001634394">
    <property type="component" value="Unassembled WGS sequence"/>
</dbReference>
<sequence>MVCGTPALQLHHKAPERLKKQHTCKWFIAHATESTLKIGTISNTVFDCLFCLIHTIVGSVLRFCLSFNVEYNNGLKVCNINNRNY</sequence>
<organism evidence="1 2">
    <name type="scientific">Sinanodonta woodiana</name>
    <name type="common">Chinese pond mussel</name>
    <name type="synonym">Anodonta woodiana</name>
    <dbReference type="NCBI Taxonomy" id="1069815"/>
    <lineage>
        <taxon>Eukaryota</taxon>
        <taxon>Metazoa</taxon>
        <taxon>Spiralia</taxon>
        <taxon>Lophotrochozoa</taxon>
        <taxon>Mollusca</taxon>
        <taxon>Bivalvia</taxon>
        <taxon>Autobranchia</taxon>
        <taxon>Heteroconchia</taxon>
        <taxon>Palaeoheterodonta</taxon>
        <taxon>Unionida</taxon>
        <taxon>Unionoidea</taxon>
        <taxon>Unionidae</taxon>
        <taxon>Unioninae</taxon>
        <taxon>Sinanodonta</taxon>
    </lineage>
</organism>
<keyword evidence="2" id="KW-1185">Reference proteome</keyword>
<dbReference type="AlphaFoldDB" id="A0ABD3VY29"/>